<proteinExistence type="inferred from homology"/>
<dbReference type="Proteomes" id="UP000219440">
    <property type="component" value="Unassembled WGS sequence"/>
</dbReference>
<dbReference type="PANTHER" id="PTHR30006">
    <property type="entry name" value="THIAMINE-BINDING PERIPLASMIC PROTEIN-RELATED"/>
    <property type="match status" value="1"/>
</dbReference>
<dbReference type="PANTHER" id="PTHR30006:SF15">
    <property type="entry name" value="IRON-UTILIZATION PERIPLASMIC PROTEIN"/>
    <property type="match status" value="1"/>
</dbReference>
<dbReference type="AlphaFoldDB" id="A0A2C8YR34"/>
<keyword evidence="4" id="KW-0408">Iron</keyword>
<organism evidence="6 7">
    <name type="scientific">Salinibacterium xinjiangense</name>
    <dbReference type="NCBI Taxonomy" id="386302"/>
    <lineage>
        <taxon>Bacteria</taxon>
        <taxon>Bacillati</taxon>
        <taxon>Actinomycetota</taxon>
        <taxon>Actinomycetes</taxon>
        <taxon>Micrococcales</taxon>
        <taxon>Microbacteriaceae</taxon>
        <taxon>Salinibacterium</taxon>
    </lineage>
</organism>
<gene>
    <name evidence="6" type="ORF">SAMN06296378_0492</name>
</gene>
<keyword evidence="2" id="KW-0410">Iron transport</keyword>
<dbReference type="Gene3D" id="3.40.190.10">
    <property type="entry name" value="Periplasmic binding protein-like II"/>
    <property type="match status" value="2"/>
</dbReference>
<evidence type="ECO:0000256" key="4">
    <source>
        <dbReference type="PIRSR" id="PIRSR002825-1"/>
    </source>
</evidence>
<feature type="binding site" evidence="4">
    <location>
        <position position="235"/>
    </location>
    <ligand>
        <name>Fe cation</name>
        <dbReference type="ChEBI" id="CHEBI:24875"/>
    </ligand>
</feature>
<dbReference type="OrthoDB" id="9769567at2"/>
<name>A0A2C8YR34_9MICO</name>
<keyword evidence="2" id="KW-0813">Transport</keyword>
<dbReference type="SUPFAM" id="SSF53850">
    <property type="entry name" value="Periplasmic binding protein-like II"/>
    <property type="match status" value="1"/>
</dbReference>
<evidence type="ECO:0000256" key="1">
    <source>
        <dbReference type="ARBA" id="ARBA00008520"/>
    </source>
</evidence>
<keyword evidence="2" id="KW-0406">Ion transport</keyword>
<dbReference type="GO" id="GO:0046872">
    <property type="term" value="F:metal ion binding"/>
    <property type="evidence" value="ECO:0007669"/>
    <property type="project" value="UniProtKB-KW"/>
</dbReference>
<evidence type="ECO:0000256" key="2">
    <source>
        <dbReference type="ARBA" id="ARBA00022496"/>
    </source>
</evidence>
<dbReference type="InterPro" id="IPR026045">
    <property type="entry name" value="Ferric-bd"/>
</dbReference>
<evidence type="ECO:0000256" key="5">
    <source>
        <dbReference type="SAM" id="SignalP"/>
    </source>
</evidence>
<keyword evidence="3 5" id="KW-0732">Signal</keyword>
<sequence length="347" mass="36007">MRVSLAIAATATALALVLTGCSAPQSSPADGASGAPEGDGELTLYVGRDEALVAPLIEKFTEATGIEVTARYASSSELNALLFEEGDNTPAEAFLSQDAGALGSLSNAGLLSKLPADLTSIIPAGFTSANGTWLGITGRARVIAYDSETVDAADVPKAIAALTDPKYAGEVAFAPGNASMQSFVTALRVLDGEDAAEAWVKGMSENSPVLTEKNGETLDLVNSGEVSFGLINHYYWFEDAAELGEDAMRAQLAFLPGDAGGMVNVTGAGILKGSKDDPDALAFLEYLVSEAGQQYFVEQTYEYPLLPGVAAPEGLPALDSLVNPKLDLSDLESLSQTQELLAKYGLL</sequence>
<evidence type="ECO:0000256" key="3">
    <source>
        <dbReference type="ARBA" id="ARBA00022729"/>
    </source>
</evidence>
<accession>A0A2C8YR34</accession>
<dbReference type="PROSITE" id="PS51257">
    <property type="entry name" value="PROKAR_LIPOPROTEIN"/>
    <property type="match status" value="1"/>
</dbReference>
<evidence type="ECO:0000313" key="6">
    <source>
        <dbReference type="EMBL" id="SOE53017.1"/>
    </source>
</evidence>
<dbReference type="RefSeq" id="WP_097059617.1">
    <property type="nucleotide sequence ID" value="NZ_BMLC01000002.1"/>
</dbReference>
<dbReference type="Pfam" id="PF13343">
    <property type="entry name" value="SBP_bac_6"/>
    <property type="match status" value="1"/>
</dbReference>
<dbReference type="EMBL" id="OCST01000001">
    <property type="protein sequence ID" value="SOE53017.1"/>
    <property type="molecule type" value="Genomic_DNA"/>
</dbReference>
<dbReference type="CDD" id="cd13543">
    <property type="entry name" value="PBP2_Fbp"/>
    <property type="match status" value="1"/>
</dbReference>
<dbReference type="GO" id="GO:0006826">
    <property type="term" value="P:iron ion transport"/>
    <property type="evidence" value="ECO:0007669"/>
    <property type="project" value="UniProtKB-KW"/>
</dbReference>
<feature type="binding site" evidence="4">
    <location>
        <position position="234"/>
    </location>
    <ligand>
        <name>Fe cation</name>
        <dbReference type="ChEBI" id="CHEBI:24875"/>
    </ligand>
</feature>
<dbReference type="PIRSF" id="PIRSF002825">
    <property type="entry name" value="CfbpA"/>
    <property type="match status" value="1"/>
</dbReference>
<keyword evidence="7" id="KW-1185">Reference proteome</keyword>
<dbReference type="GO" id="GO:0030288">
    <property type="term" value="C:outer membrane-bounded periplasmic space"/>
    <property type="evidence" value="ECO:0007669"/>
    <property type="project" value="TreeGrafter"/>
</dbReference>
<feature type="signal peptide" evidence="5">
    <location>
        <begin position="1"/>
        <end position="29"/>
    </location>
</feature>
<keyword evidence="4" id="KW-0479">Metal-binding</keyword>
<evidence type="ECO:0000313" key="7">
    <source>
        <dbReference type="Proteomes" id="UP000219440"/>
    </source>
</evidence>
<feature type="chain" id="PRO_5039142058" evidence="5">
    <location>
        <begin position="30"/>
        <end position="347"/>
    </location>
</feature>
<reference evidence="6 7" key="1">
    <citation type="submission" date="2017-09" db="EMBL/GenBank/DDBJ databases">
        <authorList>
            <person name="Ehlers B."/>
            <person name="Leendertz F.H."/>
        </authorList>
    </citation>
    <scope>NUCLEOTIDE SEQUENCE [LARGE SCALE GENOMIC DNA]</scope>
    <source>
        <strain evidence="6 7">CGMCC 1.05381</strain>
    </source>
</reference>
<comment type="similarity">
    <text evidence="1">Belongs to the bacterial solute-binding protein 1 family.</text>
</comment>
<protein>
    <submittedName>
        <fullName evidence="6">Iron(III) transport system substrate-binding protein</fullName>
    </submittedName>
</protein>